<dbReference type="VEuPathDB" id="FungiDB:L203_04323"/>
<evidence type="ECO:0000313" key="2">
    <source>
        <dbReference type="EMBL" id="WVN86156.1"/>
    </source>
</evidence>
<comment type="catalytic activity">
    <reaction evidence="1">
        <text>O-phospho-L-threonyl-[protein] + H2O = L-threonyl-[protein] + phosphate</text>
        <dbReference type="Rhea" id="RHEA:47004"/>
        <dbReference type="Rhea" id="RHEA-COMP:11060"/>
        <dbReference type="Rhea" id="RHEA-COMP:11605"/>
        <dbReference type="ChEBI" id="CHEBI:15377"/>
        <dbReference type="ChEBI" id="CHEBI:30013"/>
        <dbReference type="ChEBI" id="CHEBI:43474"/>
        <dbReference type="ChEBI" id="CHEBI:61977"/>
        <dbReference type="EC" id="3.1.3.16"/>
    </reaction>
</comment>
<accession>A0A1E3ICN8</accession>
<dbReference type="InterPro" id="IPR039123">
    <property type="entry name" value="PPTC7"/>
</dbReference>
<dbReference type="EC" id="3.1.3.16" evidence="1"/>
<comment type="cofactor">
    <cofactor evidence="1">
        <name>Mg(2+)</name>
        <dbReference type="ChEBI" id="CHEBI:18420"/>
    </cofactor>
</comment>
<dbReference type="GeneID" id="91085530"/>
<dbReference type="GO" id="GO:0046872">
    <property type="term" value="F:metal ion binding"/>
    <property type="evidence" value="ECO:0007669"/>
    <property type="project" value="UniProtKB-UniRule"/>
</dbReference>
<gene>
    <name evidence="2" type="ORF">L203_101317</name>
</gene>
<dbReference type="PANTHER" id="PTHR12320">
    <property type="entry name" value="PROTEIN PHOSPHATASE 2C"/>
    <property type="match status" value="1"/>
</dbReference>
<dbReference type="AlphaFoldDB" id="A0A1E3ICN8"/>
<keyword evidence="1" id="KW-0479">Metal-binding</keyword>
<keyword evidence="1" id="KW-0904">Protein phosphatase</keyword>
<organism evidence="2 3">
    <name type="scientific">Cryptococcus depauperatus CBS 7841</name>
    <dbReference type="NCBI Taxonomy" id="1295531"/>
    <lineage>
        <taxon>Eukaryota</taxon>
        <taxon>Fungi</taxon>
        <taxon>Dikarya</taxon>
        <taxon>Basidiomycota</taxon>
        <taxon>Agaricomycotina</taxon>
        <taxon>Tremellomycetes</taxon>
        <taxon>Tremellales</taxon>
        <taxon>Cryptococcaceae</taxon>
        <taxon>Cryptococcus</taxon>
    </lineage>
</organism>
<dbReference type="EMBL" id="CP143785">
    <property type="protein sequence ID" value="WVN86156.1"/>
    <property type="molecule type" value="Genomic_DNA"/>
</dbReference>
<dbReference type="SMART" id="SM00332">
    <property type="entry name" value="PP2Cc"/>
    <property type="match status" value="1"/>
</dbReference>
<dbReference type="Proteomes" id="UP000094043">
    <property type="component" value="Chromosome 2"/>
</dbReference>
<keyword evidence="3" id="KW-1185">Reference proteome</keyword>
<dbReference type="InterPro" id="IPR001932">
    <property type="entry name" value="PPM-type_phosphatase-like_dom"/>
</dbReference>
<keyword evidence="1" id="KW-0464">Manganese</keyword>
<dbReference type="RefSeq" id="XP_066066856.1">
    <property type="nucleotide sequence ID" value="XM_066210759.1"/>
</dbReference>
<dbReference type="SUPFAM" id="SSF81606">
    <property type="entry name" value="PP2C-like"/>
    <property type="match status" value="1"/>
</dbReference>
<dbReference type="PROSITE" id="PS51746">
    <property type="entry name" value="PPM_2"/>
    <property type="match status" value="1"/>
</dbReference>
<reference evidence="2" key="2">
    <citation type="journal article" date="2022" name="Elife">
        <title>Obligate sexual reproduction of a homothallic fungus closely related to the Cryptococcus pathogenic species complex.</title>
        <authorList>
            <person name="Passer A.R."/>
            <person name="Clancey S.A."/>
            <person name="Shea T."/>
            <person name="David-Palma M."/>
            <person name="Averette A.F."/>
            <person name="Boekhout T."/>
            <person name="Porcel B.M."/>
            <person name="Nowrousian M."/>
            <person name="Cuomo C.A."/>
            <person name="Sun S."/>
            <person name="Heitman J."/>
            <person name="Coelho M.A."/>
        </authorList>
    </citation>
    <scope>NUCLEOTIDE SEQUENCE</scope>
    <source>
        <strain evidence="2">CBS 7841</strain>
    </source>
</reference>
<evidence type="ECO:0000256" key="1">
    <source>
        <dbReference type="RuleBase" id="RU366020"/>
    </source>
</evidence>
<comment type="similarity">
    <text evidence="1">Belongs to the PP2C family.</text>
</comment>
<keyword evidence="1" id="KW-0460">Magnesium</keyword>
<reference evidence="2" key="1">
    <citation type="submission" date="2016-06" db="EMBL/GenBank/DDBJ databases">
        <authorList>
            <person name="Cuomo C."/>
            <person name="Litvintseva A."/>
            <person name="Heitman J."/>
            <person name="Chen Y."/>
            <person name="Sun S."/>
            <person name="Springer D."/>
            <person name="Dromer F."/>
            <person name="Young S."/>
            <person name="Zeng Q."/>
            <person name="Chapman S."/>
            <person name="Gujja S."/>
            <person name="Saif S."/>
            <person name="Birren B."/>
        </authorList>
    </citation>
    <scope>NUCLEOTIDE SEQUENCE</scope>
    <source>
        <strain evidence="2">CBS 7841</strain>
    </source>
</reference>
<comment type="catalytic activity">
    <reaction evidence="1">
        <text>O-phospho-L-seryl-[protein] + H2O = L-seryl-[protein] + phosphate</text>
        <dbReference type="Rhea" id="RHEA:20629"/>
        <dbReference type="Rhea" id="RHEA-COMP:9863"/>
        <dbReference type="Rhea" id="RHEA-COMP:11604"/>
        <dbReference type="ChEBI" id="CHEBI:15377"/>
        <dbReference type="ChEBI" id="CHEBI:29999"/>
        <dbReference type="ChEBI" id="CHEBI:43474"/>
        <dbReference type="ChEBI" id="CHEBI:83421"/>
        <dbReference type="EC" id="3.1.3.16"/>
    </reaction>
</comment>
<comment type="cofactor">
    <cofactor evidence="1">
        <name>Mn(2+)</name>
        <dbReference type="ChEBI" id="CHEBI:29035"/>
    </cofactor>
</comment>
<dbReference type="SMART" id="SM00331">
    <property type="entry name" value="PP2C_SIG"/>
    <property type="match status" value="1"/>
</dbReference>
<dbReference type="Gene3D" id="3.60.40.10">
    <property type="entry name" value="PPM-type phosphatase domain"/>
    <property type="match status" value="1"/>
</dbReference>
<name>A0A1E3ICN8_9TREE</name>
<dbReference type="Pfam" id="PF13672">
    <property type="entry name" value="PP2C_2"/>
    <property type="match status" value="1"/>
</dbReference>
<dbReference type="InterPro" id="IPR036457">
    <property type="entry name" value="PPM-type-like_dom_sf"/>
</dbReference>
<dbReference type="OrthoDB" id="60843at2759"/>
<reference evidence="2" key="3">
    <citation type="submission" date="2024-01" db="EMBL/GenBank/DDBJ databases">
        <authorList>
            <person name="Coelho M.A."/>
            <person name="David-Palma M."/>
            <person name="Shea T."/>
            <person name="Sun S."/>
            <person name="Cuomo C.A."/>
            <person name="Heitman J."/>
        </authorList>
    </citation>
    <scope>NUCLEOTIDE SEQUENCE</scope>
    <source>
        <strain evidence="2">CBS 7841</strain>
    </source>
</reference>
<dbReference type="GO" id="GO:0004722">
    <property type="term" value="F:protein serine/threonine phosphatase activity"/>
    <property type="evidence" value="ECO:0007669"/>
    <property type="project" value="UniProtKB-EC"/>
</dbReference>
<dbReference type="KEGG" id="cdep:91085530"/>
<proteinExistence type="inferred from homology"/>
<evidence type="ECO:0000313" key="3">
    <source>
        <dbReference type="Proteomes" id="UP000094043"/>
    </source>
</evidence>
<keyword evidence="1" id="KW-0378">Hydrolase</keyword>
<protein>
    <recommendedName>
        <fullName evidence="1">Protein phosphatase</fullName>
        <ecNumber evidence="1">3.1.3.16</ecNumber>
    </recommendedName>
</protein>
<dbReference type="PANTHER" id="PTHR12320:SF1">
    <property type="entry name" value="PROTEIN PHOSPHATASE PTC7 HOMOLOG"/>
    <property type="match status" value="1"/>
</dbReference>
<sequence length="377" mass="41585">MTLLIPFKLHYNAHKHVLTLKRSLQSASTHPLYPNSPVYAYSIGLSYAAKYSPPFIDPKQKVKPYGLERRNNDVGKWVKQMLDLNAGRGDMRASLVEVTETRKRYGAGEDFFSITNARGDLHLSVSDGVGGWSDKVDASLFPQLLCYYYAKAAQDLSNSETGSLDPRSILKQAYDNVIKDVSVNAGGATLVSARLDEDGLGVFSNLGDSGYFILRSEEILEISQPQTHFFNCPKQLSKIPPEMKHQGIVTDAPEEANVKSFELKAGDVIALFTDGFSDNVPSSHIPQLSSLLNRILDDPTNRGLSPAERNSERARLFADMLVGYGRTAMTKTGEEKGANGWKTPFEDEATRKVPNWGWKGGKFDDITVVTAVVSEVD</sequence>